<evidence type="ECO:0000256" key="3">
    <source>
        <dbReference type="ARBA" id="ARBA00009989"/>
    </source>
</evidence>
<evidence type="ECO:0000256" key="6">
    <source>
        <dbReference type="ARBA" id="ARBA00022801"/>
    </source>
</evidence>
<keyword evidence="7" id="KW-0862">Zinc</keyword>
<dbReference type="Pfam" id="PF17820">
    <property type="entry name" value="PDZ_6"/>
    <property type="match status" value="1"/>
</dbReference>
<evidence type="ECO:0000256" key="9">
    <source>
        <dbReference type="ARBA" id="ARBA00023049"/>
    </source>
</evidence>
<dbReference type="GO" id="GO:0004222">
    <property type="term" value="F:metalloendopeptidase activity"/>
    <property type="evidence" value="ECO:0007669"/>
    <property type="project" value="InterPro"/>
</dbReference>
<accession>A0A7S2ZL51</accession>
<dbReference type="SMART" id="SM00228">
    <property type="entry name" value="PDZ"/>
    <property type="match status" value="1"/>
</dbReference>
<evidence type="ECO:0000256" key="1">
    <source>
        <dbReference type="ARBA" id="ARBA00001947"/>
    </source>
</evidence>
<keyword evidence="10 11" id="KW-0472">Membrane</keyword>
<keyword evidence="4" id="KW-0645">Protease</keyword>
<protein>
    <recommendedName>
        <fullName evidence="12">PDZ domain-containing protein</fullName>
    </recommendedName>
</protein>
<organism evidence="13">
    <name type="scientific">Rhodosorus marinus</name>
    <dbReference type="NCBI Taxonomy" id="101924"/>
    <lineage>
        <taxon>Eukaryota</taxon>
        <taxon>Rhodophyta</taxon>
        <taxon>Stylonematophyceae</taxon>
        <taxon>Stylonematales</taxon>
        <taxon>Stylonemataceae</taxon>
        <taxon>Rhodosorus</taxon>
    </lineage>
</organism>
<comment type="cofactor">
    <cofactor evidence="1">
        <name>Zn(2+)</name>
        <dbReference type="ChEBI" id="CHEBI:29105"/>
    </cofactor>
</comment>
<dbReference type="AlphaFoldDB" id="A0A7S2ZL51"/>
<dbReference type="InterPro" id="IPR001478">
    <property type="entry name" value="PDZ"/>
</dbReference>
<comment type="similarity">
    <text evidence="3">Belongs to the peptidase M50A family.</text>
</comment>
<reference evidence="13" key="1">
    <citation type="submission" date="2021-01" db="EMBL/GenBank/DDBJ databases">
        <authorList>
            <person name="Corre E."/>
            <person name="Pelletier E."/>
            <person name="Niang G."/>
            <person name="Scheremetjew M."/>
            <person name="Finn R."/>
            <person name="Kale V."/>
            <person name="Holt S."/>
            <person name="Cochrane G."/>
            <person name="Meng A."/>
            <person name="Brown T."/>
            <person name="Cohen L."/>
        </authorList>
    </citation>
    <scope>NUCLEOTIDE SEQUENCE</scope>
    <source>
        <strain evidence="13">CCMP 769</strain>
    </source>
</reference>
<feature type="transmembrane region" description="Helical" evidence="11">
    <location>
        <begin position="159"/>
        <end position="184"/>
    </location>
</feature>
<keyword evidence="5 11" id="KW-0812">Transmembrane</keyword>
<evidence type="ECO:0000259" key="12">
    <source>
        <dbReference type="SMART" id="SM00228"/>
    </source>
</evidence>
<comment type="subcellular location">
    <subcellularLocation>
        <location evidence="2">Membrane</location>
        <topology evidence="2">Multi-pass membrane protein</topology>
    </subcellularLocation>
</comment>
<evidence type="ECO:0000256" key="7">
    <source>
        <dbReference type="ARBA" id="ARBA00022833"/>
    </source>
</evidence>
<evidence type="ECO:0000313" key="13">
    <source>
        <dbReference type="EMBL" id="CAE0043689.1"/>
    </source>
</evidence>
<feature type="transmembrane region" description="Helical" evidence="11">
    <location>
        <begin position="51"/>
        <end position="76"/>
    </location>
</feature>
<evidence type="ECO:0000256" key="4">
    <source>
        <dbReference type="ARBA" id="ARBA00022670"/>
    </source>
</evidence>
<evidence type="ECO:0000256" key="5">
    <source>
        <dbReference type="ARBA" id="ARBA00022692"/>
    </source>
</evidence>
<dbReference type="InterPro" id="IPR041489">
    <property type="entry name" value="PDZ_6"/>
</dbReference>
<gene>
    <name evidence="13" type="ORF">RMAR00112_LOCUS11664</name>
</gene>
<dbReference type="InterPro" id="IPR004387">
    <property type="entry name" value="Pept_M50_Zn"/>
</dbReference>
<name>A0A7S2ZL51_9RHOD</name>
<keyword evidence="8 11" id="KW-1133">Transmembrane helix</keyword>
<dbReference type="CDD" id="cd06163">
    <property type="entry name" value="S2P-M50_PDZ_RseP-like"/>
    <property type="match status" value="1"/>
</dbReference>
<keyword evidence="9" id="KW-0482">Metalloprotease</keyword>
<proteinExistence type="inferred from homology"/>
<dbReference type="PANTHER" id="PTHR42837">
    <property type="entry name" value="REGULATOR OF SIGMA-E PROTEASE RSEP"/>
    <property type="match status" value="1"/>
</dbReference>
<dbReference type="GO" id="GO:0016020">
    <property type="term" value="C:membrane"/>
    <property type="evidence" value="ECO:0007669"/>
    <property type="project" value="UniProtKB-SubCell"/>
</dbReference>
<sequence>MDGLAFVGSASSAWTGGLRSRRSLVSARPNGSFVLSGRPVAPVRRREDVKCSVAGTMINAGSSLAGLAVLALTILVHEAGHYLAARSRGIEVDNFSVGFGPALWSFTPKGSETKFTLRAIPLGGFVSFPPKTREDPETGEMVESDNPNLLQNRPVSDRVLVVSAGVIANIVLAWTSLFVSVSAFGVPTLEYRSGVVVTQVLGPESYGAKSGILPGDVILSMDGKAVQGGPGSAGDVASTIRTSEGRTIVMEMQRGQEVVNLDVSLSGN</sequence>
<feature type="domain" description="PDZ" evidence="12">
    <location>
        <begin position="175"/>
        <end position="256"/>
    </location>
</feature>
<dbReference type="EMBL" id="HBHW01015212">
    <property type="protein sequence ID" value="CAE0043689.1"/>
    <property type="molecule type" value="Transcribed_RNA"/>
</dbReference>
<dbReference type="SUPFAM" id="SSF50156">
    <property type="entry name" value="PDZ domain-like"/>
    <property type="match status" value="1"/>
</dbReference>
<dbReference type="GO" id="GO:0006508">
    <property type="term" value="P:proteolysis"/>
    <property type="evidence" value="ECO:0007669"/>
    <property type="project" value="UniProtKB-KW"/>
</dbReference>
<evidence type="ECO:0000256" key="11">
    <source>
        <dbReference type="SAM" id="Phobius"/>
    </source>
</evidence>
<keyword evidence="6" id="KW-0378">Hydrolase</keyword>
<dbReference type="Pfam" id="PF02163">
    <property type="entry name" value="Peptidase_M50"/>
    <property type="match status" value="1"/>
</dbReference>
<dbReference type="Gene3D" id="2.30.42.10">
    <property type="match status" value="1"/>
</dbReference>
<dbReference type="InterPro" id="IPR008915">
    <property type="entry name" value="Peptidase_M50"/>
</dbReference>
<evidence type="ECO:0000256" key="10">
    <source>
        <dbReference type="ARBA" id="ARBA00023136"/>
    </source>
</evidence>
<evidence type="ECO:0000256" key="2">
    <source>
        <dbReference type="ARBA" id="ARBA00004141"/>
    </source>
</evidence>
<dbReference type="InterPro" id="IPR036034">
    <property type="entry name" value="PDZ_sf"/>
</dbReference>
<evidence type="ECO:0000256" key="8">
    <source>
        <dbReference type="ARBA" id="ARBA00022989"/>
    </source>
</evidence>
<dbReference type="PANTHER" id="PTHR42837:SF2">
    <property type="entry name" value="MEMBRANE METALLOPROTEASE ARASP2, CHLOROPLASTIC-RELATED"/>
    <property type="match status" value="1"/>
</dbReference>